<dbReference type="EMBL" id="CADCTW010000133">
    <property type="protein sequence ID" value="CAA9335892.1"/>
    <property type="molecule type" value="Genomic_DNA"/>
</dbReference>
<evidence type="ECO:0000259" key="1">
    <source>
        <dbReference type="PROSITE" id="PS51186"/>
    </source>
</evidence>
<gene>
    <name evidence="2" type="ORF">AVDCRST_MAG68-3359</name>
</gene>
<reference evidence="2" key="1">
    <citation type="submission" date="2020-02" db="EMBL/GenBank/DDBJ databases">
        <authorList>
            <person name="Meier V. D."/>
        </authorList>
    </citation>
    <scope>NUCLEOTIDE SEQUENCE</scope>
    <source>
        <strain evidence="2">AVDCRST_MAG68</strain>
    </source>
</reference>
<dbReference type="GO" id="GO:0016747">
    <property type="term" value="F:acyltransferase activity, transferring groups other than amino-acyl groups"/>
    <property type="evidence" value="ECO:0007669"/>
    <property type="project" value="InterPro"/>
</dbReference>
<proteinExistence type="predicted"/>
<dbReference type="AlphaFoldDB" id="A0A6J4LKC2"/>
<protein>
    <recommendedName>
        <fullName evidence="1">N-acetyltransferase domain-containing protein</fullName>
    </recommendedName>
</protein>
<dbReference type="Gene3D" id="3.40.630.30">
    <property type="match status" value="1"/>
</dbReference>
<dbReference type="SUPFAM" id="SSF55729">
    <property type="entry name" value="Acyl-CoA N-acyltransferases (Nat)"/>
    <property type="match status" value="1"/>
</dbReference>
<feature type="domain" description="N-acetyltransferase" evidence="1">
    <location>
        <begin position="67"/>
        <end position="232"/>
    </location>
</feature>
<accession>A0A6J4LKC2</accession>
<dbReference type="PROSITE" id="PS51186">
    <property type="entry name" value="GNAT"/>
    <property type="match status" value="1"/>
</dbReference>
<organism evidence="2">
    <name type="scientific">uncultured Gemmatimonadota bacterium</name>
    <dbReference type="NCBI Taxonomy" id="203437"/>
    <lineage>
        <taxon>Bacteria</taxon>
        <taxon>Pseudomonadati</taxon>
        <taxon>Gemmatimonadota</taxon>
        <taxon>environmental samples</taxon>
    </lineage>
</organism>
<name>A0A6J4LKC2_9BACT</name>
<sequence length="244" mass="26645">MEDGSDVEGQPVIYHDASFRACRGYVDLDGLYSAVPVRHAFTLTLPLDDTQYADAHGSLPNALGSAIEVREVPEEGWTGREVVLARLSMAQLNSQHRGVLRTSWHEWLDSIDGDLEWVGSFLDSAADDTDQYECDLIGGALFHIYNVAVHPAVRGQDVGLRLIAHALLTTSSGLNDAVTLIAADSPDEWDGRARDQTSVRAAALARHYARLGFSEVDRRDDGANILMYAPIGRCGLRVEAALRT</sequence>
<dbReference type="InterPro" id="IPR016181">
    <property type="entry name" value="Acyl_CoA_acyltransferase"/>
</dbReference>
<dbReference type="InterPro" id="IPR000182">
    <property type="entry name" value="GNAT_dom"/>
</dbReference>
<evidence type="ECO:0000313" key="2">
    <source>
        <dbReference type="EMBL" id="CAA9335892.1"/>
    </source>
</evidence>